<comment type="caution">
    <text evidence="3">The sequence shown here is derived from an EMBL/GenBank/DDBJ whole genome shotgun (WGS) entry which is preliminary data.</text>
</comment>
<dbReference type="SUPFAM" id="SSF52821">
    <property type="entry name" value="Rhodanese/Cell cycle control phosphatase"/>
    <property type="match status" value="1"/>
</dbReference>
<keyword evidence="3" id="KW-0808">Transferase</keyword>
<keyword evidence="1" id="KW-0711">Selenium</keyword>
<dbReference type="InterPro" id="IPR017582">
    <property type="entry name" value="SelU"/>
</dbReference>
<keyword evidence="4" id="KW-1185">Reference proteome</keyword>
<dbReference type="PANTHER" id="PTHR30401:SF0">
    <property type="entry name" value="TRNA 2-SELENOURIDINE SYNTHASE"/>
    <property type="match status" value="1"/>
</dbReference>
<sequence length="335" mass="38376">MQKDIEIQSFLNLNLPLILDVRSPREYELSHIPLALNCPVLQNDEFERVGTLYKQDTFGAKILGASLICQNISTHLLSLKEKITPAIPFGIYCARGGMRSHSFALILQRIGYRVLVLEGGYKSYRKFITQSLDQAPTHNFLTLIGPTGSGKSEIISAFHHSLDIEQIAKHLGSSFGQICGNQPSVKMFQNLIFTRLKELQNAPFVLVEGESKKLGNLILPTPLYNAYQKAPKILILSPLERRIKRIITQYGKISEKFFRDSMQKIAPFMKKQFWQEAYDAFFANQLEKVAEILLIEYYDKVYKKESFHQVVHYQSTTQAIAEIKAFAEEFYKIKE</sequence>
<dbReference type="Proteomes" id="UP001057522">
    <property type="component" value="Unassembled WGS sequence"/>
</dbReference>
<dbReference type="GO" id="GO:0016740">
    <property type="term" value="F:transferase activity"/>
    <property type="evidence" value="ECO:0007669"/>
    <property type="project" value="UniProtKB-KW"/>
</dbReference>
<dbReference type="SUPFAM" id="SSF52540">
    <property type="entry name" value="P-loop containing nucleoside triphosphate hydrolases"/>
    <property type="match status" value="1"/>
</dbReference>
<dbReference type="Pfam" id="PF26341">
    <property type="entry name" value="AAA_SelU"/>
    <property type="match status" value="1"/>
</dbReference>
<dbReference type="NCBIfam" id="TIGR03167">
    <property type="entry name" value="tRNA_sel_U_synt"/>
    <property type="match status" value="1"/>
</dbReference>
<dbReference type="PROSITE" id="PS50206">
    <property type="entry name" value="RHODANESE_3"/>
    <property type="match status" value="1"/>
</dbReference>
<dbReference type="EC" id="2.5.1.-" evidence="3"/>
<proteinExistence type="predicted"/>
<evidence type="ECO:0000313" key="3">
    <source>
        <dbReference type="EMBL" id="MCL9818901.1"/>
    </source>
</evidence>
<reference evidence="3" key="1">
    <citation type="submission" date="2022-06" db="EMBL/GenBank/DDBJ databases">
        <title>Helicobacter colisuis sp. nov.</title>
        <authorList>
            <person name="Papic B."/>
            <person name="Gruntar I."/>
        </authorList>
    </citation>
    <scope>NUCLEOTIDE SEQUENCE</scope>
    <source>
        <strain evidence="3">11154-15</strain>
    </source>
</reference>
<gene>
    <name evidence="3" type="primary">mnmH</name>
    <name evidence="3" type="ORF">NCR95_01725</name>
</gene>
<dbReference type="InterPro" id="IPR058840">
    <property type="entry name" value="AAA_SelU"/>
</dbReference>
<dbReference type="EMBL" id="JAMOKX010000001">
    <property type="protein sequence ID" value="MCL9818901.1"/>
    <property type="molecule type" value="Genomic_DNA"/>
</dbReference>
<dbReference type="Pfam" id="PF00581">
    <property type="entry name" value="Rhodanese"/>
    <property type="match status" value="1"/>
</dbReference>
<dbReference type="InterPro" id="IPR036873">
    <property type="entry name" value="Rhodanese-like_dom_sf"/>
</dbReference>
<dbReference type="PANTHER" id="PTHR30401">
    <property type="entry name" value="TRNA 2-SELENOURIDINE SYNTHASE"/>
    <property type="match status" value="1"/>
</dbReference>
<feature type="domain" description="Rhodanese" evidence="2">
    <location>
        <begin position="12"/>
        <end position="133"/>
    </location>
</feature>
<evidence type="ECO:0000256" key="1">
    <source>
        <dbReference type="ARBA" id="ARBA00023266"/>
    </source>
</evidence>
<dbReference type="InterPro" id="IPR027417">
    <property type="entry name" value="P-loop_NTPase"/>
</dbReference>
<protein>
    <submittedName>
        <fullName evidence="3">tRNA 2-selenouridine(34) synthase MnmH</fullName>
        <ecNumber evidence="3">2.5.1.-</ecNumber>
    </submittedName>
</protein>
<dbReference type="InterPro" id="IPR001763">
    <property type="entry name" value="Rhodanese-like_dom"/>
</dbReference>
<dbReference type="Gene3D" id="3.40.250.10">
    <property type="entry name" value="Rhodanese-like domain"/>
    <property type="match status" value="1"/>
</dbReference>
<name>A0ABT0TSL2_9HELI</name>
<organism evidence="3 4">
    <name type="scientific">Helicobacter colisuis</name>
    <dbReference type="NCBI Taxonomy" id="2949739"/>
    <lineage>
        <taxon>Bacteria</taxon>
        <taxon>Pseudomonadati</taxon>
        <taxon>Campylobacterota</taxon>
        <taxon>Epsilonproteobacteria</taxon>
        <taxon>Campylobacterales</taxon>
        <taxon>Helicobacteraceae</taxon>
        <taxon>Helicobacter</taxon>
    </lineage>
</organism>
<dbReference type="NCBIfam" id="NF008750">
    <property type="entry name" value="PRK11784.1-2"/>
    <property type="match status" value="1"/>
</dbReference>
<accession>A0ABT0TSL2</accession>
<dbReference type="SMART" id="SM00450">
    <property type="entry name" value="RHOD"/>
    <property type="match status" value="1"/>
</dbReference>
<dbReference type="RefSeq" id="WP_250603447.1">
    <property type="nucleotide sequence ID" value="NZ_JAMOKX010000001.1"/>
</dbReference>
<evidence type="ECO:0000313" key="4">
    <source>
        <dbReference type="Proteomes" id="UP001057522"/>
    </source>
</evidence>
<evidence type="ECO:0000259" key="2">
    <source>
        <dbReference type="PROSITE" id="PS50206"/>
    </source>
</evidence>